<organism evidence="2 3">
    <name type="scientific">Collybiopsis confluens</name>
    <dbReference type="NCBI Taxonomy" id="2823264"/>
    <lineage>
        <taxon>Eukaryota</taxon>
        <taxon>Fungi</taxon>
        <taxon>Dikarya</taxon>
        <taxon>Basidiomycota</taxon>
        <taxon>Agaricomycotina</taxon>
        <taxon>Agaricomycetes</taxon>
        <taxon>Agaricomycetidae</taxon>
        <taxon>Agaricales</taxon>
        <taxon>Marasmiineae</taxon>
        <taxon>Omphalotaceae</taxon>
        <taxon>Collybiopsis</taxon>
    </lineage>
</organism>
<dbReference type="Proteomes" id="UP000518752">
    <property type="component" value="Unassembled WGS sequence"/>
</dbReference>
<dbReference type="AlphaFoldDB" id="A0A8H5FVS3"/>
<reference evidence="2 3" key="1">
    <citation type="journal article" date="2020" name="ISME J.">
        <title>Uncovering the hidden diversity of litter-decomposition mechanisms in mushroom-forming fungi.</title>
        <authorList>
            <person name="Floudas D."/>
            <person name="Bentzer J."/>
            <person name="Ahren D."/>
            <person name="Johansson T."/>
            <person name="Persson P."/>
            <person name="Tunlid A."/>
        </authorList>
    </citation>
    <scope>NUCLEOTIDE SEQUENCE [LARGE SCALE GENOMIC DNA]</scope>
    <source>
        <strain evidence="2 3">CBS 406.79</strain>
    </source>
</reference>
<keyword evidence="1" id="KW-0732">Signal</keyword>
<evidence type="ECO:0000256" key="1">
    <source>
        <dbReference type="SAM" id="SignalP"/>
    </source>
</evidence>
<feature type="signal peptide" evidence="1">
    <location>
        <begin position="1"/>
        <end position="21"/>
    </location>
</feature>
<sequence length="243" mass="25419">MLFRNTVTLLAFGIGVATTTSARIQRTNGVAVAPQATAGLAYTSCEFAVESTPDLSGDSDEATGDFFDVIFLMMLSHPLGSKIFTATHNADGTNNATADFGVENMPEADLISLVNTWVGLTVNGTLANWTFEAATCQGFALSCAVSVSSTQPSNKSVALSGDIVLAEFASIEKQFPDALSIGITGPIIPIPNTPGNYNVTSFSGIRSGFTEEDVVSFANSWQGTTLAGPQAEWFFEVAECTGS</sequence>
<gene>
    <name evidence="2" type="ORF">D9757_013739</name>
</gene>
<name>A0A8H5FVS3_9AGAR</name>
<keyword evidence="3" id="KW-1185">Reference proteome</keyword>
<proteinExistence type="predicted"/>
<feature type="chain" id="PRO_5034441382" evidence="1">
    <location>
        <begin position="22"/>
        <end position="243"/>
    </location>
</feature>
<evidence type="ECO:0000313" key="3">
    <source>
        <dbReference type="Proteomes" id="UP000518752"/>
    </source>
</evidence>
<comment type="caution">
    <text evidence="2">The sequence shown here is derived from an EMBL/GenBank/DDBJ whole genome shotgun (WGS) entry which is preliminary data.</text>
</comment>
<dbReference type="EMBL" id="JAACJN010000289">
    <property type="protein sequence ID" value="KAF5350951.1"/>
    <property type="molecule type" value="Genomic_DNA"/>
</dbReference>
<protein>
    <submittedName>
        <fullName evidence="2">Uncharacterized protein</fullName>
    </submittedName>
</protein>
<evidence type="ECO:0000313" key="2">
    <source>
        <dbReference type="EMBL" id="KAF5350951.1"/>
    </source>
</evidence>
<accession>A0A8H5FVS3</accession>